<gene>
    <name evidence="14" type="primary">mprF</name>
    <name evidence="16" type="ORF">FD21_GL000765</name>
</gene>
<feature type="transmembrane region" description="Helical" evidence="14">
    <location>
        <begin position="474"/>
        <end position="498"/>
    </location>
</feature>
<dbReference type="GO" id="GO:0046677">
    <property type="term" value="P:response to antibiotic"/>
    <property type="evidence" value="ECO:0007669"/>
    <property type="project" value="UniProtKB-KW"/>
</dbReference>
<keyword evidence="5" id="KW-1003">Cell membrane</keyword>
<evidence type="ECO:0000256" key="12">
    <source>
        <dbReference type="ARBA" id="ARBA00031899"/>
    </source>
</evidence>
<evidence type="ECO:0000256" key="10">
    <source>
        <dbReference type="ARBA" id="ARBA00023136"/>
    </source>
</evidence>
<feature type="transmembrane region" description="Helical" evidence="14">
    <location>
        <begin position="309"/>
        <end position="332"/>
    </location>
</feature>
<protein>
    <recommendedName>
        <fullName evidence="4 14">Phosphatidylglycerol lysyltransferase</fullName>
        <ecNumber evidence="3 14">2.3.2.3</ecNumber>
    </recommendedName>
    <alternativeName>
        <fullName evidence="12 14">Lysylphosphatidylglycerol synthase</fullName>
    </alternativeName>
</protein>
<evidence type="ECO:0000256" key="14">
    <source>
        <dbReference type="RuleBase" id="RU363042"/>
    </source>
</evidence>
<evidence type="ECO:0000256" key="5">
    <source>
        <dbReference type="ARBA" id="ARBA00022475"/>
    </source>
</evidence>
<comment type="similarity">
    <text evidence="2 14">Belongs to the LPG synthase family.</text>
</comment>
<feature type="transmembrane region" description="Helical" evidence="14">
    <location>
        <begin position="154"/>
        <end position="174"/>
    </location>
</feature>
<dbReference type="Pfam" id="PF03706">
    <property type="entry name" value="LPG_synthase_TM"/>
    <property type="match status" value="1"/>
</dbReference>
<evidence type="ECO:0000256" key="6">
    <source>
        <dbReference type="ARBA" id="ARBA00022679"/>
    </source>
</evidence>
<dbReference type="EMBL" id="AYYX01000020">
    <property type="protein sequence ID" value="KRM88828.1"/>
    <property type="molecule type" value="Genomic_DNA"/>
</dbReference>
<dbReference type="STRING" id="1133569.FD21_GL000765"/>
<evidence type="ECO:0000256" key="2">
    <source>
        <dbReference type="ARBA" id="ARBA00008627"/>
    </source>
</evidence>
<dbReference type="InterPro" id="IPR016181">
    <property type="entry name" value="Acyl_CoA_acyltransferase"/>
</dbReference>
<keyword evidence="11 14" id="KW-0046">Antibiotic resistance</keyword>
<keyword evidence="6 14" id="KW-0808">Transferase</keyword>
<keyword evidence="17" id="KW-1185">Reference proteome</keyword>
<dbReference type="PANTHER" id="PTHR34697:SF2">
    <property type="entry name" value="PHOSPHATIDYLGLYCEROL LYSYLTRANSFERASE"/>
    <property type="match status" value="1"/>
</dbReference>
<evidence type="ECO:0000256" key="1">
    <source>
        <dbReference type="ARBA" id="ARBA00004651"/>
    </source>
</evidence>
<evidence type="ECO:0000256" key="9">
    <source>
        <dbReference type="ARBA" id="ARBA00023098"/>
    </source>
</evidence>
<keyword evidence="7 14" id="KW-0812">Transmembrane</keyword>
<keyword evidence="10 14" id="KW-0472">Membrane</keyword>
<dbReference type="InterPro" id="IPR024320">
    <property type="entry name" value="LPG_synthase_C"/>
</dbReference>
<evidence type="ECO:0000256" key="7">
    <source>
        <dbReference type="ARBA" id="ARBA00022692"/>
    </source>
</evidence>
<feature type="transmembrane region" description="Helical" evidence="14">
    <location>
        <begin position="44"/>
        <end position="69"/>
    </location>
</feature>
<dbReference type="AlphaFoldDB" id="A0A0R2CKQ1"/>
<dbReference type="InterPro" id="IPR022791">
    <property type="entry name" value="L-PG_synthase/AglD"/>
</dbReference>
<dbReference type="PANTHER" id="PTHR34697">
    <property type="entry name" value="PHOSPHATIDYLGLYCEROL LYSYLTRANSFERASE"/>
    <property type="match status" value="1"/>
</dbReference>
<evidence type="ECO:0000313" key="17">
    <source>
        <dbReference type="Proteomes" id="UP000051576"/>
    </source>
</evidence>
<proteinExistence type="inferred from homology"/>
<evidence type="ECO:0000256" key="13">
    <source>
        <dbReference type="ARBA" id="ARBA00047540"/>
    </source>
</evidence>
<feature type="transmembrane region" description="Helical" evidence="14">
    <location>
        <begin position="263"/>
        <end position="288"/>
    </location>
</feature>
<evidence type="ECO:0000313" key="16">
    <source>
        <dbReference type="EMBL" id="KRM88828.1"/>
    </source>
</evidence>
<feature type="transmembrane region" description="Helical" evidence="14">
    <location>
        <begin position="81"/>
        <end position="103"/>
    </location>
</feature>
<feature type="transmembrane region" description="Helical" evidence="14">
    <location>
        <begin position="189"/>
        <end position="210"/>
    </location>
</feature>
<dbReference type="GO" id="GO:0005886">
    <property type="term" value="C:plasma membrane"/>
    <property type="evidence" value="ECO:0007669"/>
    <property type="project" value="UniProtKB-SubCell"/>
</dbReference>
<comment type="caution">
    <text evidence="16">The sequence shown here is derived from an EMBL/GenBank/DDBJ whole genome shotgun (WGS) entry which is preliminary data.</text>
</comment>
<dbReference type="SUPFAM" id="SSF55729">
    <property type="entry name" value="Acyl-CoA N-acyltransferases (Nat)"/>
    <property type="match status" value="1"/>
</dbReference>
<feature type="transmembrane region" description="Helical" evidence="14">
    <location>
        <begin position="378"/>
        <end position="396"/>
    </location>
</feature>
<dbReference type="OrthoDB" id="145485at2"/>
<dbReference type="InterPro" id="IPR051211">
    <property type="entry name" value="PG_lysyltransferase"/>
</dbReference>
<evidence type="ECO:0000256" key="8">
    <source>
        <dbReference type="ARBA" id="ARBA00022989"/>
    </source>
</evidence>
<dbReference type="eggNOG" id="COG2898">
    <property type="taxonomic scope" value="Bacteria"/>
</dbReference>
<feature type="transmembrane region" description="Helical" evidence="14">
    <location>
        <begin position="402"/>
        <end position="420"/>
    </location>
</feature>
<comment type="catalytic activity">
    <reaction evidence="13 14">
        <text>L-lysyl-tRNA(Lys) + a 1,2-diacyl-sn-glycero-3-phospho-(1'-sn-glycerol) = a 1,2-diacyl-sn-glycero-3-phospho-1'-(3'-O-L-lysyl)-sn-glycerol + tRNA(Lys)</text>
        <dbReference type="Rhea" id="RHEA:10668"/>
        <dbReference type="Rhea" id="RHEA-COMP:9696"/>
        <dbReference type="Rhea" id="RHEA-COMP:9697"/>
        <dbReference type="ChEBI" id="CHEBI:64716"/>
        <dbReference type="ChEBI" id="CHEBI:75792"/>
        <dbReference type="ChEBI" id="CHEBI:78442"/>
        <dbReference type="ChEBI" id="CHEBI:78529"/>
        <dbReference type="EC" id="2.3.2.3"/>
    </reaction>
</comment>
<evidence type="ECO:0000256" key="4">
    <source>
        <dbReference type="ARBA" id="ARBA00021546"/>
    </source>
</evidence>
<dbReference type="RefSeq" id="WP_050999231.1">
    <property type="nucleotide sequence ID" value="NZ_AHYZ01000194.1"/>
</dbReference>
<feature type="transmembrane region" description="Helical" evidence="14">
    <location>
        <begin position="432"/>
        <end position="454"/>
    </location>
</feature>
<keyword evidence="9 14" id="KW-0443">Lipid metabolism</keyword>
<feature type="transmembrane region" description="Helical" evidence="14">
    <location>
        <begin position="222"/>
        <end position="243"/>
    </location>
</feature>
<accession>A0A0R2CKQ1</accession>
<dbReference type="NCBIfam" id="NF033480">
    <property type="entry name" value="bifunc_MprF"/>
    <property type="match status" value="1"/>
</dbReference>
<feature type="transmembrane region" description="Helical" evidence="14">
    <location>
        <begin position="7"/>
        <end position="24"/>
    </location>
</feature>
<reference evidence="16 17" key="1">
    <citation type="journal article" date="2015" name="Genome Announc.">
        <title>Expanding the biotechnology potential of lactobacilli through comparative genomics of 213 strains and associated genera.</title>
        <authorList>
            <person name="Sun Z."/>
            <person name="Harris H.M."/>
            <person name="McCann A."/>
            <person name="Guo C."/>
            <person name="Argimon S."/>
            <person name="Zhang W."/>
            <person name="Yang X."/>
            <person name="Jeffery I.B."/>
            <person name="Cooney J.C."/>
            <person name="Kagawa T.F."/>
            <person name="Liu W."/>
            <person name="Song Y."/>
            <person name="Salvetti E."/>
            <person name="Wrobel A."/>
            <person name="Rasinkangas P."/>
            <person name="Parkhill J."/>
            <person name="Rea M.C."/>
            <person name="O'Sullivan O."/>
            <person name="Ritari J."/>
            <person name="Douillard F.P."/>
            <person name="Paul Ross R."/>
            <person name="Yang R."/>
            <person name="Briner A.E."/>
            <person name="Felis G.E."/>
            <person name="de Vos W.M."/>
            <person name="Barrangou R."/>
            <person name="Klaenhammer T.R."/>
            <person name="Caufield P.W."/>
            <person name="Cui Y."/>
            <person name="Zhang H."/>
            <person name="O'Toole P.W."/>
        </authorList>
    </citation>
    <scope>NUCLEOTIDE SEQUENCE [LARGE SCALE GENOMIC DNA]</scope>
    <source>
        <strain evidence="16 17">DSM 20605</strain>
    </source>
</reference>
<dbReference type="Pfam" id="PF09924">
    <property type="entry name" value="LPG_synthase_C"/>
    <property type="match status" value="1"/>
</dbReference>
<dbReference type="GO" id="GO:0006629">
    <property type="term" value="P:lipid metabolic process"/>
    <property type="evidence" value="ECO:0007669"/>
    <property type="project" value="UniProtKB-KW"/>
</dbReference>
<evidence type="ECO:0000259" key="15">
    <source>
        <dbReference type="Pfam" id="PF09924"/>
    </source>
</evidence>
<evidence type="ECO:0000256" key="3">
    <source>
        <dbReference type="ARBA" id="ARBA00012014"/>
    </source>
</evidence>
<feature type="transmembrane region" description="Helical" evidence="14">
    <location>
        <begin position="123"/>
        <end position="142"/>
    </location>
</feature>
<dbReference type="GO" id="GO:0050071">
    <property type="term" value="F:phosphatidylglycerol lysyltransferase activity"/>
    <property type="evidence" value="ECO:0007669"/>
    <property type="project" value="UniProtKB-EC"/>
</dbReference>
<dbReference type="GO" id="GO:0055091">
    <property type="term" value="P:phospholipid homeostasis"/>
    <property type="evidence" value="ECO:0007669"/>
    <property type="project" value="TreeGrafter"/>
</dbReference>
<feature type="transmembrane region" description="Helical" evidence="14">
    <location>
        <begin position="344"/>
        <end position="366"/>
    </location>
</feature>
<comment type="subcellular location">
    <subcellularLocation>
        <location evidence="1 14">Cell membrane</location>
        <topology evidence="1 14">Multi-pass membrane protein</topology>
    </subcellularLocation>
</comment>
<name>A0A0R2CKQ1_9LACO</name>
<dbReference type="Proteomes" id="UP000051576">
    <property type="component" value="Unassembled WGS sequence"/>
</dbReference>
<dbReference type="PATRIC" id="fig|1133569.4.peg.826"/>
<comment type="function">
    <text evidence="14">Catalyzes the transfer of a lysyl group from L-lysyl-tRNA(Lys) to membrane-bound phosphatidylglycerol (PG), which produces lysylphosphatidylglycerol (LPG), a major component of the bacterial membrane with a positive net charge. LPG synthesis contributes to bacterial virulence as it is involved in the resistance mechanism against cationic antimicrobial peptides (CAMP) produces by the host's immune system (defensins, cathelicidins) and by the competing microorganisms.</text>
</comment>
<organism evidence="16 17">
    <name type="scientific">Liquorilactobacillus vini DSM 20605</name>
    <dbReference type="NCBI Taxonomy" id="1133569"/>
    <lineage>
        <taxon>Bacteria</taxon>
        <taxon>Bacillati</taxon>
        <taxon>Bacillota</taxon>
        <taxon>Bacilli</taxon>
        <taxon>Lactobacillales</taxon>
        <taxon>Lactobacillaceae</taxon>
        <taxon>Liquorilactobacillus</taxon>
    </lineage>
</organism>
<dbReference type="eggNOG" id="COG0392">
    <property type="taxonomic scope" value="Bacteria"/>
</dbReference>
<feature type="domain" description="Phosphatidylglycerol lysyltransferase C-terminal" evidence="15">
    <location>
        <begin position="514"/>
        <end position="808"/>
    </location>
</feature>
<evidence type="ECO:0000256" key="11">
    <source>
        <dbReference type="ARBA" id="ARBA00023251"/>
    </source>
</evidence>
<sequence>MLILKLIFVLSVLIFVFFELGRIFRQMSWEKISTDLTQTDPRIIILLLIGGFIAISPMFVYDFVMVSFLPKKFSRKYILKSGLITNTFTNLLGFGGFIGATLRANFYSKGASKTDILGALSKIALFLLSGLSFCCWVILGLMASNVIEGSYSQYLIWIIGGGVYFPLVLLATFFKNHKLLNGLTLKREVTLTLGSILEWLAVSGFFLLIGRSLGVQQHLAEVFMLYIVATILGIVSMVPGGLGSFDVFMLLSLAPLGIDNSKVIIWLLFYRLFYYVIPFIVGLIFFIHGLGQKINRFLDGLPVSILRKLAHGVLTLLLYTAGILILLEAILPGFTFNNPFLLRFYPYTLFFLSQLTTILCGFMLLGLARGIESKISRAYWPTIVFLLIGMADTLRYGISDGLLGFLFVVLLLVVFSHSELYRQRFVYSTEKLVLDGGLFMLVFLLYAIIGAVNSPQYMLHHHVPEVLLFPSEKVWFSGFIGLILAAGVLLLTFSYLAAGPRQIERLLDLTRAKAIIKKYAGNETSHLVFLNDKLLYFYQSQGCDQLFFMYRRKANKIMIMGEPVGNRQFLPQAVSQLLKLADLENCQLVFYEINSELTLYLHELGFDFIKIGEEGLVDLEQFTLAGKKQRAQRAIMNRLARQGYHFEILQPPFTSEFLENLNQISDEWLNGQTEKGFSMGFFDIEYLNQAPIAVVKDQTNEVVAFASLMPVNQAILSIDLMRYRRDVADGTMDMIFIELFNYGKQQGYQYFNMGMAPLANVGKSRYSFLEEKAAHLIYEYGSHFYGFQGLRSFKDKYVTLWRPKYTAYRRRSSLLITMAQLTSVINHHEKVTAESKLRRIWLFNKI</sequence>
<dbReference type="EC" id="2.3.2.3" evidence="3 14"/>
<keyword evidence="8 14" id="KW-1133">Transmembrane helix</keyword>